<reference evidence="3" key="1">
    <citation type="submission" date="2020-06" db="EMBL/GenBank/DDBJ databases">
        <title>WGS assembly of Ceratodon purpureus strain R40.</title>
        <authorList>
            <person name="Carey S.B."/>
            <person name="Jenkins J."/>
            <person name="Shu S."/>
            <person name="Lovell J.T."/>
            <person name="Sreedasyam A."/>
            <person name="Maumus F."/>
            <person name="Tiley G.P."/>
            <person name="Fernandez-Pozo N."/>
            <person name="Barry K."/>
            <person name="Chen C."/>
            <person name="Wang M."/>
            <person name="Lipzen A."/>
            <person name="Daum C."/>
            <person name="Saski C.A."/>
            <person name="Payton A.C."/>
            <person name="Mcbreen J.C."/>
            <person name="Conrad R.E."/>
            <person name="Kollar L.M."/>
            <person name="Olsson S."/>
            <person name="Huttunen S."/>
            <person name="Landis J.B."/>
            <person name="Wickett N.J."/>
            <person name="Johnson M.G."/>
            <person name="Rensing S.A."/>
            <person name="Grimwood J."/>
            <person name="Schmutz J."/>
            <person name="Mcdaniel S.F."/>
        </authorList>
    </citation>
    <scope>NUCLEOTIDE SEQUENCE</scope>
    <source>
        <strain evidence="3">R40</strain>
    </source>
</reference>
<feature type="region of interest" description="Disordered" evidence="1">
    <location>
        <begin position="371"/>
        <end position="410"/>
    </location>
</feature>
<dbReference type="InterPro" id="IPR008906">
    <property type="entry name" value="HATC_C_dom"/>
</dbReference>
<dbReference type="Proteomes" id="UP000822688">
    <property type="component" value="Chromosome V"/>
</dbReference>
<keyword evidence="4" id="KW-1185">Reference proteome</keyword>
<evidence type="ECO:0000256" key="1">
    <source>
        <dbReference type="SAM" id="MobiDB-lite"/>
    </source>
</evidence>
<proteinExistence type="predicted"/>
<dbReference type="AlphaFoldDB" id="A0A8T0HTA9"/>
<evidence type="ECO:0000313" key="4">
    <source>
        <dbReference type="Proteomes" id="UP000822688"/>
    </source>
</evidence>
<evidence type="ECO:0000313" key="3">
    <source>
        <dbReference type="EMBL" id="KAG0574076.1"/>
    </source>
</evidence>
<dbReference type="SUPFAM" id="SSF53098">
    <property type="entry name" value="Ribonuclease H-like"/>
    <property type="match status" value="1"/>
</dbReference>
<sequence length="667" mass="74261">MDLLLEDWGKEATFKELTVLAKRISNFIRCRHVTMTLFRQFSPKLSLLLPAETRFGCQYLMIVVANPKWDEYVGTLFNWSNGYRAHALACQTFDGQTPAMGRAWLAMNNLKKHVFRLRDLHYVGAILNPYIFPESHELLTNSALTQFEERTGPFSPLEAPNIQQTRMLPHQWWHRVGGDALPLIAKRILSLTCSASSCEQNWSMYFFVHSKVRNRLAVKKAEDLVYIYTNSKILRERRGADPVLWYENQPFSEDSDEEVPAMYDEDVCDDDGDEGFHDGVEDNEGNGDDGGVHYTPATMDDEYQELPVDNAGGDMPRTEPVNQPNGVFDWAGFDEEAATSPHHVVNEIQTRGKVAYDRVDYDVDDEFEVEMTQHQSDDGGDNDDIHPIRSVSNNDNEGGGNNMGEQIPIPEDVEGGEEVEQLPGTLPVNVEETIRSGGLDETPPRNEQSETVRNGQEDEIPIGRLFQTPVPESTPSIGAVLAGLGRPPPPRSSTSTGHGSITPTPNTSVPLTSSGRGLPAGPSTTRRGVIRSRKGPTNVRPFFTGYTVGTTPSLPVAVGKRRLPVMNVDGITDKTKRRKVKRIVTTVVDGTIDHEFRNIHSTVEEYVPNQGGDGDDEGSKSSEGYDSAEDSREEAPDDEDIVVRVPLGMPGTRRNPERRTAKKNKKK</sequence>
<feature type="region of interest" description="Disordered" evidence="1">
    <location>
        <begin position="274"/>
        <end position="297"/>
    </location>
</feature>
<accession>A0A8T0HTA9</accession>
<dbReference type="Pfam" id="PF05699">
    <property type="entry name" value="Dimer_Tnp_hAT"/>
    <property type="match status" value="1"/>
</dbReference>
<gene>
    <name evidence="3" type="ORF">KC19_VG232100</name>
</gene>
<comment type="caution">
    <text evidence="3">The sequence shown here is derived from an EMBL/GenBank/DDBJ whole genome shotgun (WGS) entry which is preliminary data.</text>
</comment>
<feature type="domain" description="HAT C-terminal dimerisation" evidence="2">
    <location>
        <begin position="158"/>
        <end position="230"/>
    </location>
</feature>
<name>A0A8T0HTA9_CERPU</name>
<dbReference type="InterPro" id="IPR012337">
    <property type="entry name" value="RNaseH-like_sf"/>
</dbReference>
<dbReference type="EMBL" id="CM026426">
    <property type="protein sequence ID" value="KAG0574076.1"/>
    <property type="molecule type" value="Genomic_DNA"/>
</dbReference>
<protein>
    <recommendedName>
        <fullName evidence="2">HAT C-terminal dimerisation domain-containing protein</fullName>
    </recommendedName>
</protein>
<feature type="compositionally biased region" description="Polar residues" evidence="1">
    <location>
        <begin position="501"/>
        <end position="515"/>
    </location>
</feature>
<organism evidence="3 4">
    <name type="scientific">Ceratodon purpureus</name>
    <name type="common">Fire moss</name>
    <name type="synonym">Dicranum purpureum</name>
    <dbReference type="NCBI Taxonomy" id="3225"/>
    <lineage>
        <taxon>Eukaryota</taxon>
        <taxon>Viridiplantae</taxon>
        <taxon>Streptophyta</taxon>
        <taxon>Embryophyta</taxon>
        <taxon>Bryophyta</taxon>
        <taxon>Bryophytina</taxon>
        <taxon>Bryopsida</taxon>
        <taxon>Dicranidae</taxon>
        <taxon>Pseudoditrichales</taxon>
        <taxon>Ditrichaceae</taxon>
        <taxon>Ceratodon</taxon>
    </lineage>
</organism>
<dbReference type="GO" id="GO:0046983">
    <property type="term" value="F:protein dimerization activity"/>
    <property type="evidence" value="ECO:0007669"/>
    <property type="project" value="InterPro"/>
</dbReference>
<feature type="region of interest" description="Disordered" evidence="1">
    <location>
        <begin position="606"/>
        <end position="667"/>
    </location>
</feature>
<evidence type="ECO:0000259" key="2">
    <source>
        <dbReference type="Pfam" id="PF05699"/>
    </source>
</evidence>
<feature type="region of interest" description="Disordered" evidence="1">
    <location>
        <begin position="435"/>
        <end position="536"/>
    </location>
</feature>